<dbReference type="PROSITE" id="PS00600">
    <property type="entry name" value="AA_TRANSFER_CLASS_3"/>
    <property type="match status" value="1"/>
</dbReference>
<comment type="pathway">
    <text evidence="2">Porphyrin-containing compound metabolism; protoporphyrin-IX biosynthesis; 5-aminolevulinate from L-glutamyl-tRNA(Glu): step 2/2.</text>
</comment>
<evidence type="ECO:0000256" key="6">
    <source>
        <dbReference type="ARBA" id="ARBA00023244"/>
    </source>
</evidence>
<dbReference type="STRING" id="1121449.SAMN02745704_01619"/>
<proteinExistence type="inferred from homology"/>
<dbReference type="PANTHER" id="PTHR43713:SF3">
    <property type="entry name" value="GLUTAMATE-1-SEMIALDEHYDE 2,1-AMINOMUTASE 1, CHLOROPLASTIC-RELATED"/>
    <property type="match status" value="1"/>
</dbReference>
<dbReference type="GO" id="GO:0008483">
    <property type="term" value="F:transaminase activity"/>
    <property type="evidence" value="ECO:0007669"/>
    <property type="project" value="InterPro"/>
</dbReference>
<dbReference type="Gene3D" id="3.40.640.10">
    <property type="entry name" value="Type I PLP-dependent aspartate aminotransferase-like (Major domain)"/>
    <property type="match status" value="1"/>
</dbReference>
<dbReference type="InterPro" id="IPR005814">
    <property type="entry name" value="Aminotrans_3"/>
</dbReference>
<sequence length="422" mass="44781">MPDSKNLFERACRVLPGGVNSPVRACRSVGCDPLFVTKTAGSKMWTADGQELVDYIMSWGPMLLGHAHPAVEEAAVRAVRAGASFGTPCEDEVLLAELLCEILPSVDMVRMVNSGTEATMSALRLARAYTGRDKVIKFHGGYHGHSDCFLASAGSGMATLSIPGTPGVPETFVAGTLLAHYNDLAGVRQLFEENPEEVAAVFVEPVAGNMGCVLPGEGWLSGLRALCDEFGALLVFDEVITGFRVDLGGAQKRFGIDPDLTCLGKIIGGGFPVGCYGGKRKFMERIAPCGDVYQAGTLSGNPVAMAAGLATLRELQKQDYAALEKRTLELATELKSILESKGLPVTLNHVASIFTLFLTEGPVTDFPSASTADGETFAKYYAQMRAAGVNVAPSGFECSFTSFAHTDEDFEKTLEAARAVSL</sequence>
<dbReference type="Pfam" id="PF00202">
    <property type="entry name" value="Aminotran_3"/>
    <property type="match status" value="1"/>
</dbReference>
<keyword evidence="7" id="KW-0963">Cytoplasm</keyword>
<dbReference type="InterPro" id="IPR015424">
    <property type="entry name" value="PyrdxlP-dep_Trfase"/>
</dbReference>
<reference evidence="8 9" key="1">
    <citation type="submission" date="2017-02" db="EMBL/GenBank/DDBJ databases">
        <authorList>
            <person name="Peterson S.W."/>
        </authorList>
    </citation>
    <scope>NUCLEOTIDE SEQUENCE [LARGE SCALE GENOMIC DNA]</scope>
    <source>
        <strain evidence="8 9">DSM 16080</strain>
    </source>
</reference>
<protein>
    <recommendedName>
        <fullName evidence="7">Glutamate-1-semialdehyde 2,1-aminomutase</fullName>
        <shortName evidence="7">GSA</shortName>
        <ecNumber evidence="7">5.4.3.8</ecNumber>
    </recommendedName>
    <alternativeName>
        <fullName evidence="7">Glutamate-1-semialdehyde aminotransferase</fullName>
        <shortName evidence="7">GSA-AT</shortName>
    </alternativeName>
</protein>
<dbReference type="RefSeq" id="WP_078717186.1">
    <property type="nucleotide sequence ID" value="NZ_FUYC01000006.1"/>
</dbReference>
<comment type="catalytic activity">
    <reaction evidence="7">
        <text>(S)-4-amino-5-oxopentanoate = 5-aminolevulinate</text>
        <dbReference type="Rhea" id="RHEA:14265"/>
        <dbReference type="ChEBI" id="CHEBI:57501"/>
        <dbReference type="ChEBI" id="CHEBI:356416"/>
        <dbReference type="EC" id="5.4.3.8"/>
    </reaction>
</comment>
<evidence type="ECO:0000256" key="2">
    <source>
        <dbReference type="ARBA" id="ARBA00004819"/>
    </source>
</evidence>
<dbReference type="PANTHER" id="PTHR43713">
    <property type="entry name" value="GLUTAMATE-1-SEMIALDEHYDE 2,1-AMINOMUTASE"/>
    <property type="match status" value="1"/>
</dbReference>
<dbReference type="GO" id="GO:0005737">
    <property type="term" value="C:cytoplasm"/>
    <property type="evidence" value="ECO:0007669"/>
    <property type="project" value="UniProtKB-SubCell"/>
</dbReference>
<organism evidence="8 9">
    <name type="scientific">Paucidesulfovibrio gracilis DSM 16080</name>
    <dbReference type="NCBI Taxonomy" id="1121449"/>
    <lineage>
        <taxon>Bacteria</taxon>
        <taxon>Pseudomonadati</taxon>
        <taxon>Thermodesulfobacteriota</taxon>
        <taxon>Desulfovibrionia</taxon>
        <taxon>Desulfovibrionales</taxon>
        <taxon>Desulfovibrionaceae</taxon>
        <taxon>Paucidesulfovibrio</taxon>
    </lineage>
</organism>
<evidence type="ECO:0000256" key="3">
    <source>
        <dbReference type="ARBA" id="ARBA00008981"/>
    </source>
</evidence>
<dbReference type="SUPFAM" id="SSF53383">
    <property type="entry name" value="PLP-dependent transferases"/>
    <property type="match status" value="1"/>
</dbReference>
<comment type="subunit">
    <text evidence="7">Homodimer.</text>
</comment>
<dbReference type="OrthoDB" id="9801052at2"/>
<accession>A0A1T4X2K0</accession>
<evidence type="ECO:0000256" key="7">
    <source>
        <dbReference type="HAMAP-Rule" id="MF_00375"/>
    </source>
</evidence>
<dbReference type="GO" id="GO:0042286">
    <property type="term" value="F:glutamate-1-semialdehyde 2,1-aminomutase activity"/>
    <property type="evidence" value="ECO:0007669"/>
    <property type="project" value="UniProtKB-UniRule"/>
</dbReference>
<dbReference type="NCBIfam" id="NF000818">
    <property type="entry name" value="PRK00062.1"/>
    <property type="match status" value="1"/>
</dbReference>
<dbReference type="UniPathway" id="UPA00251">
    <property type="reaction ID" value="UER00317"/>
</dbReference>
<dbReference type="NCBIfam" id="TIGR00713">
    <property type="entry name" value="hemL"/>
    <property type="match status" value="1"/>
</dbReference>
<evidence type="ECO:0000313" key="8">
    <source>
        <dbReference type="EMBL" id="SKA83305.1"/>
    </source>
</evidence>
<dbReference type="InterPro" id="IPR049704">
    <property type="entry name" value="Aminotrans_3_PPA_site"/>
</dbReference>
<dbReference type="GO" id="GO:0006782">
    <property type="term" value="P:protoporphyrinogen IX biosynthetic process"/>
    <property type="evidence" value="ECO:0007669"/>
    <property type="project" value="UniProtKB-UniRule"/>
</dbReference>
<gene>
    <name evidence="7" type="primary">hemL</name>
    <name evidence="8" type="ORF">SAMN02745704_01619</name>
</gene>
<keyword evidence="4 7" id="KW-0663">Pyridoxal phosphate</keyword>
<dbReference type="CDD" id="cd00610">
    <property type="entry name" value="OAT_like"/>
    <property type="match status" value="1"/>
</dbReference>
<comment type="cofactor">
    <cofactor evidence="1 7">
        <name>pyridoxal 5'-phosphate</name>
        <dbReference type="ChEBI" id="CHEBI:597326"/>
    </cofactor>
</comment>
<comment type="subcellular location">
    <subcellularLocation>
        <location evidence="7">Cytoplasm</location>
    </subcellularLocation>
</comment>
<keyword evidence="9" id="KW-1185">Reference proteome</keyword>
<dbReference type="InterPro" id="IPR015421">
    <property type="entry name" value="PyrdxlP-dep_Trfase_major"/>
</dbReference>
<name>A0A1T4X2K0_9BACT</name>
<dbReference type="HAMAP" id="MF_00375">
    <property type="entry name" value="HemL_aminotrans_3"/>
    <property type="match status" value="1"/>
</dbReference>
<keyword evidence="5 7" id="KW-0413">Isomerase</keyword>
<dbReference type="InterPro" id="IPR015422">
    <property type="entry name" value="PyrdxlP-dep_Trfase_small"/>
</dbReference>
<dbReference type="FunFam" id="3.40.640.10:FF:000021">
    <property type="entry name" value="Glutamate-1-semialdehyde 2,1-aminomutase"/>
    <property type="match status" value="1"/>
</dbReference>
<dbReference type="EMBL" id="FUYC01000006">
    <property type="protein sequence ID" value="SKA83305.1"/>
    <property type="molecule type" value="Genomic_DNA"/>
</dbReference>
<dbReference type="AlphaFoldDB" id="A0A1T4X2K0"/>
<dbReference type="Proteomes" id="UP000190027">
    <property type="component" value="Unassembled WGS sequence"/>
</dbReference>
<dbReference type="InterPro" id="IPR004639">
    <property type="entry name" value="4pyrrol_synth_GluAld_NH2Trfase"/>
</dbReference>
<evidence type="ECO:0000313" key="9">
    <source>
        <dbReference type="Proteomes" id="UP000190027"/>
    </source>
</evidence>
<evidence type="ECO:0000256" key="4">
    <source>
        <dbReference type="ARBA" id="ARBA00022898"/>
    </source>
</evidence>
<dbReference type="GO" id="GO:0030170">
    <property type="term" value="F:pyridoxal phosphate binding"/>
    <property type="evidence" value="ECO:0007669"/>
    <property type="project" value="InterPro"/>
</dbReference>
<comment type="similarity">
    <text evidence="3 7">Belongs to the class-III pyridoxal-phosphate-dependent aminotransferase family. HemL subfamily.</text>
</comment>
<keyword evidence="6 7" id="KW-0627">Porphyrin biosynthesis</keyword>
<feature type="modified residue" description="N6-(pyridoxal phosphate)lysine" evidence="7">
    <location>
        <position position="265"/>
    </location>
</feature>
<dbReference type="EC" id="5.4.3.8" evidence="7"/>
<dbReference type="Gene3D" id="3.90.1150.10">
    <property type="entry name" value="Aspartate Aminotransferase, domain 1"/>
    <property type="match status" value="1"/>
</dbReference>
<evidence type="ECO:0000256" key="1">
    <source>
        <dbReference type="ARBA" id="ARBA00001933"/>
    </source>
</evidence>
<evidence type="ECO:0000256" key="5">
    <source>
        <dbReference type="ARBA" id="ARBA00023235"/>
    </source>
</evidence>